<sequence>MVNLLENSEGCMTIGRLIGIIGGNGCHCGNTAGNLNLFELLFEYCSHCGCSFAEMSTIGHAAFAVCKVRQNNEKMVIKMQSIELEKDKFYDEQHNMEPNPMKYNSKMMNSIWGMYNRYSVHNFKKNIDDKVGGFAANQQSQSVGPAASGVGVERSPGDQKTAKSPQLLPSFWAPYDYSF</sequence>
<feature type="region of interest" description="Disordered" evidence="1">
    <location>
        <begin position="140"/>
        <end position="165"/>
    </location>
</feature>
<comment type="caution">
    <text evidence="2">The sequence shown here is derived from an EMBL/GenBank/DDBJ whole genome shotgun (WGS) entry which is preliminary data.</text>
</comment>
<dbReference type="AlphaFoldDB" id="A0AAW1K266"/>
<accession>A0AAW1K266</accession>
<evidence type="ECO:0000256" key="1">
    <source>
        <dbReference type="SAM" id="MobiDB-lite"/>
    </source>
</evidence>
<protein>
    <submittedName>
        <fullName evidence="2">Uncharacterized protein</fullName>
    </submittedName>
</protein>
<name>A0AAW1K266_POPJA</name>
<reference evidence="2 3" key="1">
    <citation type="journal article" date="2024" name="BMC Genomics">
        <title>De novo assembly and annotation of Popillia japonica's genome with initial clues to its potential as an invasive pest.</title>
        <authorList>
            <person name="Cucini C."/>
            <person name="Boschi S."/>
            <person name="Funari R."/>
            <person name="Cardaioli E."/>
            <person name="Iannotti N."/>
            <person name="Marturano G."/>
            <person name="Paoli F."/>
            <person name="Bruttini M."/>
            <person name="Carapelli A."/>
            <person name="Frati F."/>
            <person name="Nardi F."/>
        </authorList>
    </citation>
    <scope>NUCLEOTIDE SEQUENCE [LARGE SCALE GENOMIC DNA]</scope>
    <source>
        <strain evidence="2">DMR45628</strain>
    </source>
</reference>
<dbReference type="Proteomes" id="UP001458880">
    <property type="component" value="Unassembled WGS sequence"/>
</dbReference>
<organism evidence="2 3">
    <name type="scientific">Popillia japonica</name>
    <name type="common">Japanese beetle</name>
    <dbReference type="NCBI Taxonomy" id="7064"/>
    <lineage>
        <taxon>Eukaryota</taxon>
        <taxon>Metazoa</taxon>
        <taxon>Ecdysozoa</taxon>
        <taxon>Arthropoda</taxon>
        <taxon>Hexapoda</taxon>
        <taxon>Insecta</taxon>
        <taxon>Pterygota</taxon>
        <taxon>Neoptera</taxon>
        <taxon>Endopterygota</taxon>
        <taxon>Coleoptera</taxon>
        <taxon>Polyphaga</taxon>
        <taxon>Scarabaeiformia</taxon>
        <taxon>Scarabaeidae</taxon>
        <taxon>Rutelinae</taxon>
        <taxon>Popillia</taxon>
    </lineage>
</organism>
<evidence type="ECO:0000313" key="2">
    <source>
        <dbReference type="EMBL" id="KAK9711563.1"/>
    </source>
</evidence>
<keyword evidence="3" id="KW-1185">Reference proteome</keyword>
<dbReference type="EMBL" id="JASPKY010000278">
    <property type="protein sequence ID" value="KAK9711563.1"/>
    <property type="molecule type" value="Genomic_DNA"/>
</dbReference>
<gene>
    <name evidence="2" type="ORF">QE152_g25405</name>
</gene>
<proteinExistence type="predicted"/>
<evidence type="ECO:0000313" key="3">
    <source>
        <dbReference type="Proteomes" id="UP001458880"/>
    </source>
</evidence>